<evidence type="ECO:0000313" key="2">
    <source>
        <dbReference type="EMBL" id="GGK51770.1"/>
    </source>
</evidence>
<organism evidence="2 3">
    <name type="scientific">Haloarcula sebkhae</name>
    <dbReference type="NCBI Taxonomy" id="932660"/>
    <lineage>
        <taxon>Archaea</taxon>
        <taxon>Methanobacteriati</taxon>
        <taxon>Methanobacteriota</taxon>
        <taxon>Stenosarchaea group</taxon>
        <taxon>Halobacteria</taxon>
        <taxon>Halobacteriales</taxon>
        <taxon>Haloarculaceae</taxon>
        <taxon>Haloarcula</taxon>
    </lineage>
</organism>
<dbReference type="InterPro" id="IPR005368">
    <property type="entry name" value="UPF0175"/>
</dbReference>
<dbReference type="GO" id="GO:0006355">
    <property type="term" value="P:regulation of DNA-templated transcription"/>
    <property type="evidence" value="ECO:0007669"/>
    <property type="project" value="InterPro"/>
</dbReference>
<dbReference type="InterPro" id="IPR010985">
    <property type="entry name" value="Ribbon_hlx_hlx"/>
</dbReference>
<evidence type="ECO:0008006" key="4">
    <source>
        <dbReference type="Google" id="ProtNLM"/>
    </source>
</evidence>
<sequence length="109" mass="12025">MFTADDCANMPTISARLPSEEKDELDDVAELLSEDRSTTIRKALREGLETLRLRVAVEQYQSGDVSAAEAAQLADLSIAEWLDVARERNLTTQLELSDLELDADTAAEL</sequence>
<evidence type="ECO:0000313" key="3">
    <source>
        <dbReference type="Proteomes" id="UP000614221"/>
    </source>
</evidence>
<dbReference type="SUPFAM" id="SSF47598">
    <property type="entry name" value="Ribbon-helix-helix"/>
    <property type="match status" value="1"/>
</dbReference>
<dbReference type="Proteomes" id="UP000614221">
    <property type="component" value="Unassembled WGS sequence"/>
</dbReference>
<protein>
    <recommendedName>
        <fullName evidence="4">Ribbon-helix-helix protein CopG domain-containing protein</fullName>
    </recommendedName>
</protein>
<evidence type="ECO:0000256" key="1">
    <source>
        <dbReference type="SAM" id="MobiDB-lite"/>
    </source>
</evidence>
<feature type="region of interest" description="Disordered" evidence="1">
    <location>
        <begin position="1"/>
        <end position="21"/>
    </location>
</feature>
<accession>A0A830EK20</accession>
<comment type="caution">
    <text evidence="2">The sequence shown here is derived from an EMBL/GenBank/DDBJ whole genome shotgun (WGS) entry which is preliminary data.</text>
</comment>
<proteinExistence type="predicted"/>
<dbReference type="EMBL" id="BMPD01000001">
    <property type="protein sequence ID" value="GGK51770.1"/>
    <property type="molecule type" value="Genomic_DNA"/>
</dbReference>
<reference evidence="2" key="2">
    <citation type="submission" date="2020-09" db="EMBL/GenBank/DDBJ databases">
        <authorList>
            <person name="Sun Q."/>
            <person name="Ohkuma M."/>
        </authorList>
    </citation>
    <scope>NUCLEOTIDE SEQUENCE</scope>
    <source>
        <strain evidence="2">JCM 19018</strain>
    </source>
</reference>
<gene>
    <name evidence="2" type="ORF">GCM10009067_00130</name>
</gene>
<dbReference type="AlphaFoldDB" id="A0A830EK20"/>
<name>A0A830EK20_9EURY</name>
<reference evidence="2" key="1">
    <citation type="journal article" date="2014" name="Int. J. Syst. Evol. Microbiol.">
        <title>Complete genome sequence of Corynebacterium casei LMG S-19264T (=DSM 44701T), isolated from a smear-ripened cheese.</title>
        <authorList>
            <consortium name="US DOE Joint Genome Institute (JGI-PGF)"/>
            <person name="Walter F."/>
            <person name="Albersmeier A."/>
            <person name="Kalinowski J."/>
            <person name="Ruckert C."/>
        </authorList>
    </citation>
    <scope>NUCLEOTIDE SEQUENCE</scope>
    <source>
        <strain evidence="2">JCM 19018</strain>
    </source>
</reference>
<dbReference type="Pfam" id="PF03683">
    <property type="entry name" value="UPF0175"/>
    <property type="match status" value="1"/>
</dbReference>